<name>A0ABT9XGH6_9BACL</name>
<keyword evidence="3" id="KW-1185">Reference proteome</keyword>
<dbReference type="RefSeq" id="WP_274457064.1">
    <property type="nucleotide sequence ID" value="NZ_CP067097.1"/>
</dbReference>
<proteinExistence type="predicted"/>
<protein>
    <submittedName>
        <fullName evidence="2">Uncharacterized protein</fullName>
    </submittedName>
</protein>
<gene>
    <name evidence="2" type="ORF">J2S03_001233</name>
</gene>
<feature type="region of interest" description="Disordered" evidence="1">
    <location>
        <begin position="17"/>
        <end position="42"/>
    </location>
</feature>
<organism evidence="2 3">
    <name type="scientific">Alicyclobacillus cycloheptanicus</name>
    <dbReference type="NCBI Taxonomy" id="1457"/>
    <lineage>
        <taxon>Bacteria</taxon>
        <taxon>Bacillati</taxon>
        <taxon>Bacillota</taxon>
        <taxon>Bacilli</taxon>
        <taxon>Bacillales</taxon>
        <taxon>Alicyclobacillaceae</taxon>
        <taxon>Alicyclobacillus</taxon>
    </lineage>
</organism>
<sequence length="42" mass="4153">MRKWVWGVAGLDGAGQGWAGGAGGAESEPACGLRLPMAGKVP</sequence>
<dbReference type="Proteomes" id="UP001232973">
    <property type="component" value="Unassembled WGS sequence"/>
</dbReference>
<evidence type="ECO:0000313" key="2">
    <source>
        <dbReference type="EMBL" id="MDQ0189401.1"/>
    </source>
</evidence>
<comment type="caution">
    <text evidence="2">The sequence shown here is derived from an EMBL/GenBank/DDBJ whole genome shotgun (WGS) entry which is preliminary data.</text>
</comment>
<evidence type="ECO:0000313" key="3">
    <source>
        <dbReference type="Proteomes" id="UP001232973"/>
    </source>
</evidence>
<accession>A0ABT9XGH6</accession>
<evidence type="ECO:0000256" key="1">
    <source>
        <dbReference type="SAM" id="MobiDB-lite"/>
    </source>
</evidence>
<dbReference type="EMBL" id="JAUSTP010000007">
    <property type="protein sequence ID" value="MDQ0189401.1"/>
    <property type="molecule type" value="Genomic_DNA"/>
</dbReference>
<reference evidence="2 3" key="1">
    <citation type="submission" date="2023-07" db="EMBL/GenBank/DDBJ databases">
        <title>Genomic Encyclopedia of Type Strains, Phase IV (KMG-IV): sequencing the most valuable type-strain genomes for metagenomic binning, comparative biology and taxonomic classification.</title>
        <authorList>
            <person name="Goeker M."/>
        </authorList>
    </citation>
    <scope>NUCLEOTIDE SEQUENCE [LARGE SCALE GENOMIC DNA]</scope>
    <source>
        <strain evidence="2 3">DSM 4006</strain>
    </source>
</reference>